<proteinExistence type="predicted"/>
<dbReference type="Gene3D" id="3.40.50.1110">
    <property type="entry name" value="SGNH hydrolase"/>
    <property type="match status" value="1"/>
</dbReference>
<dbReference type="AlphaFoldDB" id="A0A840EP90"/>
<name>A0A840EP90_9FLAO</name>
<dbReference type="InterPro" id="IPR001087">
    <property type="entry name" value="GDSL"/>
</dbReference>
<dbReference type="GO" id="GO:0016788">
    <property type="term" value="F:hydrolase activity, acting on ester bonds"/>
    <property type="evidence" value="ECO:0007669"/>
    <property type="project" value="InterPro"/>
</dbReference>
<feature type="transmembrane region" description="Helical" evidence="1">
    <location>
        <begin position="6"/>
        <end position="22"/>
    </location>
</feature>
<dbReference type="InterPro" id="IPR051532">
    <property type="entry name" value="Ester_Hydrolysis_Enzymes"/>
</dbReference>
<evidence type="ECO:0000256" key="1">
    <source>
        <dbReference type="SAM" id="Phobius"/>
    </source>
</evidence>
<dbReference type="Pfam" id="PF00657">
    <property type="entry name" value="Lipase_GDSL"/>
    <property type="match status" value="1"/>
</dbReference>
<dbReference type="RefSeq" id="WP_183476466.1">
    <property type="nucleotide sequence ID" value="NZ_JACIFO010000002.1"/>
</dbReference>
<dbReference type="Proteomes" id="UP000553034">
    <property type="component" value="Unassembled WGS sequence"/>
</dbReference>
<accession>A0A840EP90</accession>
<dbReference type="PANTHER" id="PTHR30383">
    <property type="entry name" value="THIOESTERASE 1/PROTEASE 1/LYSOPHOSPHOLIPASE L1"/>
    <property type="match status" value="1"/>
</dbReference>
<dbReference type="InterPro" id="IPR036514">
    <property type="entry name" value="SGNH_hydro_sf"/>
</dbReference>
<keyword evidence="1" id="KW-1133">Transmembrane helix</keyword>
<evidence type="ECO:0000313" key="2">
    <source>
        <dbReference type="EMBL" id="MBB4118413.1"/>
    </source>
</evidence>
<reference evidence="2 3" key="1">
    <citation type="submission" date="2020-08" db="EMBL/GenBank/DDBJ databases">
        <title>Genomic Encyclopedia of Type Strains, Phase IV (KMG-IV): sequencing the most valuable type-strain genomes for metagenomic binning, comparative biology and taxonomic classification.</title>
        <authorList>
            <person name="Goeker M."/>
        </authorList>
    </citation>
    <scope>NUCLEOTIDE SEQUENCE [LARGE SCALE GENOMIC DNA]</scope>
    <source>
        <strain evidence="2 3">DSM 29568</strain>
    </source>
</reference>
<gene>
    <name evidence="2" type="ORF">GGR32_000687</name>
</gene>
<dbReference type="EMBL" id="JACIFO010000002">
    <property type="protein sequence ID" value="MBB4118413.1"/>
    <property type="molecule type" value="Genomic_DNA"/>
</dbReference>
<organism evidence="2 3">
    <name type="scientific">Mesonia hippocampi</name>
    <dbReference type="NCBI Taxonomy" id="1628250"/>
    <lineage>
        <taxon>Bacteria</taxon>
        <taxon>Pseudomonadati</taxon>
        <taxon>Bacteroidota</taxon>
        <taxon>Flavobacteriia</taxon>
        <taxon>Flavobacteriales</taxon>
        <taxon>Flavobacteriaceae</taxon>
        <taxon>Mesonia</taxon>
    </lineage>
</organism>
<sequence length="309" mass="35634">MKSIPIKALIITYIILIGYLIIDFSKKKEEKFWQFNYQWDSIENLEDFGEVKIDSVRYNYIEITTQKTPEQVTGNTLLLNNNYYFNFENAYIKQNKIKFTGGFWVLNQPIKKGKASAKTVRLPVKQPGNLKINIITDAHLLWRGGKNVRKWLFEENKNYVFVGNQTDVYGFPYTGEILNSVEKTLENKANIPAASVYVVMLGTHDITTHTPKVIEGFNTLKETLLRKSPKATIYVINLPPSLDNKREKYNQAINKQLPSIAKNQVEIIDFYALIKNQKTGVKTQDGIHYNAEAYKQLVELLNKKIDGNK</sequence>
<keyword evidence="1" id="KW-0812">Transmembrane</keyword>
<evidence type="ECO:0000313" key="3">
    <source>
        <dbReference type="Proteomes" id="UP000553034"/>
    </source>
</evidence>
<comment type="caution">
    <text evidence="2">The sequence shown here is derived from an EMBL/GenBank/DDBJ whole genome shotgun (WGS) entry which is preliminary data.</text>
</comment>
<keyword evidence="3" id="KW-1185">Reference proteome</keyword>
<protein>
    <recommendedName>
        <fullName evidence="4">SGNH hydrolase-type esterase domain-containing protein</fullName>
    </recommendedName>
</protein>
<keyword evidence="1" id="KW-0472">Membrane</keyword>
<evidence type="ECO:0008006" key="4">
    <source>
        <dbReference type="Google" id="ProtNLM"/>
    </source>
</evidence>
<dbReference type="SUPFAM" id="SSF52266">
    <property type="entry name" value="SGNH hydrolase"/>
    <property type="match status" value="1"/>
</dbReference>